<feature type="compositionally biased region" description="Low complexity" evidence="8">
    <location>
        <begin position="1829"/>
        <end position="1843"/>
    </location>
</feature>
<dbReference type="PANTHER" id="PTHR14025:SF20">
    <property type="entry name" value="FANCONI ANEMIA GROUP M PROTEIN"/>
    <property type="match status" value="1"/>
</dbReference>
<dbReference type="GO" id="GO:0005524">
    <property type="term" value="F:ATP binding"/>
    <property type="evidence" value="ECO:0007669"/>
    <property type="project" value="UniProtKB-KW"/>
</dbReference>
<evidence type="ECO:0000259" key="9">
    <source>
        <dbReference type="PROSITE" id="PS51192"/>
    </source>
</evidence>
<feature type="compositionally biased region" description="Polar residues" evidence="8">
    <location>
        <begin position="867"/>
        <end position="882"/>
    </location>
</feature>
<dbReference type="SMART" id="SM00490">
    <property type="entry name" value="HELICc"/>
    <property type="match status" value="1"/>
</dbReference>
<dbReference type="CDD" id="cd18801">
    <property type="entry name" value="SF2_C_FANCM_Hef"/>
    <property type="match status" value="1"/>
</dbReference>
<dbReference type="GO" id="GO:0016787">
    <property type="term" value="F:hydrolase activity"/>
    <property type="evidence" value="ECO:0007669"/>
    <property type="project" value="UniProtKB-KW"/>
</dbReference>
<comment type="subcellular location">
    <subcellularLocation>
        <location evidence="1">Nucleus</location>
    </subcellularLocation>
</comment>
<dbReference type="PROSITE" id="PS51192">
    <property type="entry name" value="HELICASE_ATP_BIND_1"/>
    <property type="match status" value="1"/>
</dbReference>
<dbReference type="GO" id="GO:0000400">
    <property type="term" value="F:four-way junction DNA binding"/>
    <property type="evidence" value="ECO:0007669"/>
    <property type="project" value="TreeGrafter"/>
</dbReference>
<dbReference type="Proteomes" id="UP000735302">
    <property type="component" value="Unassembled WGS sequence"/>
</dbReference>
<sequence length="1908" mass="210710">MDYTEQDFGDEDDELLACVDVPNQENHGFQSHYHKEDLDLDHVNFEDYLEEENPSNISTGACEAEHSNKDGGAADSGPGSGSPGFDFTTGKLWIYPTNYPVRDYQYNIVQQALFKNTLVVLPTGLGKTFIAAVVMYNYYRWFPHGKVVFMAPTKPLVAQQMQACYNIMGIPKSDTIEMTGTMHPGVRQRQWKEKRVIFLTPQVMTNDLSRGSCEARSFKCLVVDEAHKALGNQSYCQVIRELCKFTSDFRVLALSATPGSTLKAVQTVMHNLLVSHIELRTEDSIDIKPYTHERKVEKVVVPLGEELSAVKEQYIQIMTFVTQRLTRNRALYNMEATRLSKFLLLKARDEFRQNPPQNIQPAQKGTVEADFCLAISLYHGYDLLQLHGLRSLYNFLMGIVSGEKGYGRTRAELLRNADFNSIMDRLHNKFAADANATGSKPDIDGKVVVGHPKMQVLEKIVVEHFQSYENKSTATKVVIFSQFRDSVQEIATILNQHQPLVKVMPFIGQSSSGKDIKGFTQKEQLEVMRQFREAGCNTLVSTCVGEEGLDIGDVDLIICFDAHKSPIRLVQRMGRTGRKREGKIVMLVTEGKEEQIYNQSLSSKKSIHKAILNGAKSLKFFPNNPRMVPVSVKPQCHKMYITIPEENKRAGSSSGKKNSTTGKRRQTIADAFKKQGTSVSPGLDCHLMQSEFEEIMDEFAMVPSTAKHLPKPKCLVLTRNASMPTQEMSEASDTTPEIKLSEWTPWQNRLQKTFFIGHSIQSQHLVKNSEFIEVQRVVGEDEDNYAIEMKQFVTQSFISQSNITSFLLTPAKAEGKGLAIKGAASSSTHRNMRENGGESESLFPGDADPESVDSSDSDSGTSGGKLNISSKQTSKARSSLATLSRAGKRKISKGKKNLFSLHSVGKSKRKSSQSASVIGTPSSSTQSRIQLVKKSRKTLQKRKSSVSRLLESKLTSVVQENDKDDFENISQAESAPDALSDVHGETTANCIAQDKYEEVQDEKDCDKESNGKSPSLENTILGVSKNVIGDCDIKHEAELHPPPYKHGQTLVGLKNTRNRETSDVSGISHMVPPAPAISDMDDLVAALSPIQHFGKLDLDLLLQDWGQLNWEGNVCANFNEKCSEFSVQRGKSIGKKSESTSYNLLQTKVDNLFAEALHASLANAPESQSSVTMDLSADKDQLTCREDAPAVSPIFNSSGRKMSHKNPAPKTSMGKRKQTTENITETCNTGYGNANNPVVISPEKCIEKNTVMDSPRKIIEAGRVADSSGKNLQISQAENNSLQDSASFITVNKHGLSPSDEISFSPLAEDKNSKRQHCSKVGEDQLMSDVIVEKGKNNKLQGGHLAAHSSKSSAKKTRFSQSFITFTQAHECLMSSSSENSREADRNESPPTYGCVVNCSPMQSPSPAKLRKEKPQLKSDTPKWEKSLNLTPGRNSATNLDNQKHARDSFKSVDGEINKVSTALVDKARISSHPQSREKIVSNSYVRPVENPGTSPKPGEAVDDDDSILAQFDLGFDLDDVIPPTPDKESPSVAVVSHGVRRPLFSESNKDHSNQSNINSNMAAPSRSCHQQHENPDLPSPSTEFENNIHLMPLDIDDPESEYNHLDVAENIQSNFDLGAEFDDLDPLSEKLEKQSVDGDSNEQTKSDSKTCSPHGLEWPASQGEIKNHHSPSGAAELERDNDDDFEPTHESPPALLEAKLIFSKYKTDPVNEKVNPTHGLSLNNKVTPHLDASNNKYISKPSKLKLGKRKENNPESKKLESNPGTKLVKQGRQNAIAPISPKSRRPKIRFNLRVPDFSDSDDDIIFLDAKNPSCSTPTLDKPSRDESTSSSKRSSSNSLSPSPVQDFSNSPTDQAKFSASQVSSSTPVRPLGETRTVSNLGSSKLHTLTPIPASPQHGEYKTPAIKS</sequence>
<proteinExistence type="inferred from homology"/>
<dbReference type="PANTHER" id="PTHR14025">
    <property type="entry name" value="FANCONI ANEMIA GROUP M FANCM FAMILY MEMBER"/>
    <property type="match status" value="1"/>
</dbReference>
<dbReference type="Pfam" id="PF00271">
    <property type="entry name" value="Helicase_C"/>
    <property type="match status" value="1"/>
</dbReference>
<protein>
    <submittedName>
        <fullName evidence="11">ATP-dependent DNA helicase mph1</fullName>
    </submittedName>
</protein>
<comment type="similarity">
    <text evidence="2">Belongs to the DEAD box helicase family. DEAH subfamily. FANCM sub-subfamily.</text>
</comment>
<dbReference type="PROSITE" id="PS51194">
    <property type="entry name" value="HELICASE_CTER"/>
    <property type="match status" value="1"/>
</dbReference>
<dbReference type="InterPro" id="IPR044749">
    <property type="entry name" value="FANCM_DEXDc"/>
</dbReference>
<feature type="region of interest" description="Disordered" evidence="8">
    <location>
        <begin position="55"/>
        <end position="81"/>
    </location>
</feature>
<evidence type="ECO:0000256" key="3">
    <source>
        <dbReference type="ARBA" id="ARBA00022741"/>
    </source>
</evidence>
<feature type="region of interest" description="Disordered" evidence="8">
    <location>
        <begin position="822"/>
        <end position="929"/>
    </location>
</feature>
<dbReference type="InterPro" id="IPR027417">
    <property type="entry name" value="P-loop_NTPase"/>
</dbReference>
<feature type="domain" description="Helicase C-terminal" evidence="10">
    <location>
        <begin position="456"/>
        <end position="626"/>
    </location>
</feature>
<feature type="region of interest" description="Disordered" evidence="8">
    <location>
        <begin position="1374"/>
        <end position="1452"/>
    </location>
</feature>
<feature type="compositionally biased region" description="Polar residues" evidence="8">
    <location>
        <begin position="1876"/>
        <end position="1887"/>
    </location>
</feature>
<feature type="region of interest" description="Disordered" evidence="8">
    <location>
        <begin position="1469"/>
        <end position="1504"/>
    </location>
</feature>
<keyword evidence="12" id="KW-1185">Reference proteome</keyword>
<evidence type="ECO:0000256" key="4">
    <source>
        <dbReference type="ARBA" id="ARBA00022801"/>
    </source>
</evidence>
<feature type="domain" description="Helicase ATP-binding" evidence="9">
    <location>
        <begin position="108"/>
        <end position="276"/>
    </location>
</feature>
<dbReference type="GO" id="GO:0043138">
    <property type="term" value="F:3'-5' DNA helicase activity"/>
    <property type="evidence" value="ECO:0007669"/>
    <property type="project" value="InterPro"/>
</dbReference>
<feature type="region of interest" description="Disordered" evidence="8">
    <location>
        <begin position="1301"/>
        <end position="1322"/>
    </location>
</feature>
<feature type="compositionally biased region" description="Polar residues" evidence="8">
    <location>
        <begin position="1428"/>
        <end position="1441"/>
    </location>
</feature>
<dbReference type="GO" id="GO:0009378">
    <property type="term" value="F:four-way junction helicase activity"/>
    <property type="evidence" value="ECO:0007669"/>
    <property type="project" value="TreeGrafter"/>
</dbReference>
<feature type="region of interest" description="Disordered" evidence="8">
    <location>
        <begin position="1809"/>
        <end position="1908"/>
    </location>
</feature>
<feature type="region of interest" description="Disordered" evidence="8">
    <location>
        <begin position="1715"/>
        <end position="1788"/>
    </location>
</feature>
<evidence type="ECO:0000256" key="8">
    <source>
        <dbReference type="SAM" id="MobiDB-lite"/>
    </source>
</evidence>
<dbReference type="Pfam" id="PF16783">
    <property type="entry name" value="FANCM-MHF_bd"/>
    <property type="match status" value="1"/>
</dbReference>
<dbReference type="InterPro" id="IPR031879">
    <property type="entry name" value="FANCM-MHF-bd"/>
</dbReference>
<dbReference type="InterPro" id="IPR014001">
    <property type="entry name" value="Helicase_ATP-bd"/>
</dbReference>
<feature type="compositionally biased region" description="Acidic residues" evidence="8">
    <location>
        <begin position="847"/>
        <end position="856"/>
    </location>
</feature>
<keyword evidence="6" id="KW-0067">ATP-binding</keyword>
<dbReference type="InterPro" id="IPR001650">
    <property type="entry name" value="Helicase_C-like"/>
</dbReference>
<feature type="compositionally biased region" description="Basic residues" evidence="8">
    <location>
        <begin position="886"/>
        <end position="896"/>
    </location>
</feature>
<dbReference type="InterPro" id="IPR006935">
    <property type="entry name" value="Helicase/UvrB_N"/>
</dbReference>
<dbReference type="FunFam" id="3.40.50.300:FF:000861">
    <property type="entry name" value="Fanconi anemia, complementation group M"/>
    <property type="match status" value="1"/>
</dbReference>
<reference evidence="11 12" key="1">
    <citation type="journal article" date="2021" name="Elife">
        <title>Chloroplast acquisition without the gene transfer in kleptoplastic sea slugs, Plakobranchus ocellatus.</title>
        <authorList>
            <person name="Maeda T."/>
            <person name="Takahashi S."/>
            <person name="Yoshida T."/>
            <person name="Shimamura S."/>
            <person name="Takaki Y."/>
            <person name="Nagai Y."/>
            <person name="Toyoda A."/>
            <person name="Suzuki Y."/>
            <person name="Arimoto A."/>
            <person name="Ishii H."/>
            <person name="Satoh N."/>
            <person name="Nishiyama T."/>
            <person name="Hasebe M."/>
            <person name="Maruyama T."/>
            <person name="Minagawa J."/>
            <person name="Obokata J."/>
            <person name="Shigenobu S."/>
        </authorList>
    </citation>
    <scope>NUCLEOTIDE SEQUENCE [LARGE SCALE GENOMIC DNA]</scope>
</reference>
<keyword evidence="4" id="KW-0378">Hydrolase</keyword>
<dbReference type="GO" id="GO:0045003">
    <property type="term" value="P:double-strand break repair via synthesis-dependent strand annealing"/>
    <property type="evidence" value="ECO:0007669"/>
    <property type="project" value="TreeGrafter"/>
</dbReference>
<dbReference type="GO" id="GO:0036297">
    <property type="term" value="P:interstrand cross-link repair"/>
    <property type="evidence" value="ECO:0007669"/>
    <property type="project" value="TreeGrafter"/>
</dbReference>
<dbReference type="SUPFAM" id="SSF52540">
    <property type="entry name" value="P-loop containing nucleoside triphosphate hydrolases"/>
    <property type="match status" value="1"/>
</dbReference>
<evidence type="ECO:0000313" key="12">
    <source>
        <dbReference type="Proteomes" id="UP000735302"/>
    </source>
</evidence>
<dbReference type="EMBL" id="BLXT01003865">
    <property type="protein sequence ID" value="GFO07356.1"/>
    <property type="molecule type" value="Genomic_DNA"/>
</dbReference>
<feature type="compositionally biased region" description="Polar residues" evidence="8">
    <location>
        <begin position="912"/>
        <end position="929"/>
    </location>
</feature>
<evidence type="ECO:0000256" key="1">
    <source>
        <dbReference type="ARBA" id="ARBA00004123"/>
    </source>
</evidence>
<dbReference type="Gene3D" id="1.20.1320.20">
    <property type="entry name" value="hef helicase domain"/>
    <property type="match status" value="1"/>
</dbReference>
<evidence type="ECO:0000256" key="5">
    <source>
        <dbReference type="ARBA" id="ARBA00022806"/>
    </source>
</evidence>
<keyword evidence="5 11" id="KW-0347">Helicase</keyword>
<name>A0AAV4AGD7_9GAST</name>
<dbReference type="CDD" id="cd12091">
    <property type="entry name" value="FANCM_ID"/>
    <property type="match status" value="1"/>
</dbReference>
<feature type="compositionally biased region" description="Basic and acidic residues" evidence="8">
    <location>
        <begin position="1442"/>
        <end position="1452"/>
    </location>
</feature>
<feature type="compositionally biased region" description="Basic and acidic residues" evidence="8">
    <location>
        <begin position="1750"/>
        <end position="1761"/>
    </location>
</feature>
<gene>
    <name evidence="11" type="ORF">PoB_003386100</name>
</gene>
<evidence type="ECO:0000259" key="10">
    <source>
        <dbReference type="PROSITE" id="PS51194"/>
    </source>
</evidence>
<evidence type="ECO:0000256" key="2">
    <source>
        <dbReference type="ARBA" id="ARBA00009889"/>
    </source>
</evidence>
<keyword evidence="7" id="KW-0539">Nucleus</keyword>
<feature type="region of interest" description="Disordered" evidence="8">
    <location>
        <begin position="1193"/>
        <end position="1219"/>
    </location>
</feature>
<feature type="compositionally biased region" description="Polar residues" evidence="8">
    <location>
        <begin position="1844"/>
        <end position="1868"/>
    </location>
</feature>
<dbReference type="Pfam" id="PF04851">
    <property type="entry name" value="ResIII"/>
    <property type="match status" value="1"/>
</dbReference>
<feature type="region of interest" description="Disordered" evidence="8">
    <location>
        <begin position="1633"/>
        <end position="1695"/>
    </location>
</feature>
<evidence type="ECO:0000256" key="7">
    <source>
        <dbReference type="ARBA" id="ARBA00023242"/>
    </source>
</evidence>
<feature type="compositionally biased region" description="Basic and acidic residues" evidence="8">
    <location>
        <begin position="1633"/>
        <end position="1649"/>
    </location>
</feature>
<dbReference type="InterPro" id="IPR039686">
    <property type="entry name" value="FANCM/Mph1-like_ID"/>
</dbReference>
<feature type="compositionally biased region" description="Polar residues" evidence="8">
    <location>
        <begin position="1554"/>
        <end position="1563"/>
    </location>
</feature>
<organism evidence="11 12">
    <name type="scientific">Plakobranchus ocellatus</name>
    <dbReference type="NCBI Taxonomy" id="259542"/>
    <lineage>
        <taxon>Eukaryota</taxon>
        <taxon>Metazoa</taxon>
        <taxon>Spiralia</taxon>
        <taxon>Lophotrochozoa</taxon>
        <taxon>Mollusca</taxon>
        <taxon>Gastropoda</taxon>
        <taxon>Heterobranchia</taxon>
        <taxon>Euthyneura</taxon>
        <taxon>Panpulmonata</taxon>
        <taxon>Sacoglossa</taxon>
        <taxon>Placobranchoidea</taxon>
        <taxon>Plakobranchidae</taxon>
        <taxon>Plakobranchus</taxon>
    </lineage>
</organism>
<feature type="region of interest" description="Disordered" evidence="8">
    <location>
        <begin position="1544"/>
        <end position="1585"/>
    </location>
</feature>
<keyword evidence="3" id="KW-0547">Nucleotide-binding</keyword>
<dbReference type="Gene3D" id="3.40.50.300">
    <property type="entry name" value="P-loop containing nucleotide triphosphate hydrolases"/>
    <property type="match status" value="2"/>
</dbReference>
<feature type="compositionally biased region" description="Polar residues" evidence="8">
    <location>
        <begin position="1719"/>
        <end position="1738"/>
    </location>
</feature>
<evidence type="ECO:0000256" key="6">
    <source>
        <dbReference type="ARBA" id="ARBA00022840"/>
    </source>
</evidence>
<dbReference type="SMART" id="SM00487">
    <property type="entry name" value="DEXDc"/>
    <property type="match status" value="1"/>
</dbReference>
<accession>A0AAV4AGD7</accession>
<dbReference type="GO" id="GO:0005634">
    <property type="term" value="C:nucleus"/>
    <property type="evidence" value="ECO:0007669"/>
    <property type="project" value="UniProtKB-SubCell"/>
</dbReference>
<feature type="compositionally biased region" description="Low complexity" evidence="8">
    <location>
        <begin position="70"/>
        <end position="81"/>
    </location>
</feature>
<feature type="compositionally biased region" description="Basic and acidic residues" evidence="8">
    <location>
        <begin position="1413"/>
        <end position="1426"/>
    </location>
</feature>
<comment type="caution">
    <text evidence="11">The sequence shown here is derived from an EMBL/GenBank/DDBJ whole genome shotgun (WGS) entry which is preliminary data.</text>
</comment>
<evidence type="ECO:0000313" key="11">
    <source>
        <dbReference type="EMBL" id="GFO07356.1"/>
    </source>
</evidence>
<dbReference type="CDD" id="cd18033">
    <property type="entry name" value="DEXDc_FANCM"/>
    <property type="match status" value="1"/>
</dbReference>